<name>A0A1U7Z9M3_NELNU</name>
<evidence type="ECO:0000256" key="1">
    <source>
        <dbReference type="SAM" id="MobiDB-lite"/>
    </source>
</evidence>
<organism evidence="3 4">
    <name type="scientific">Nelumbo nucifera</name>
    <name type="common">Sacred lotus</name>
    <dbReference type="NCBI Taxonomy" id="4432"/>
    <lineage>
        <taxon>Eukaryota</taxon>
        <taxon>Viridiplantae</taxon>
        <taxon>Streptophyta</taxon>
        <taxon>Embryophyta</taxon>
        <taxon>Tracheophyta</taxon>
        <taxon>Spermatophyta</taxon>
        <taxon>Magnoliopsida</taxon>
        <taxon>Proteales</taxon>
        <taxon>Nelumbonaceae</taxon>
        <taxon>Nelumbo</taxon>
    </lineage>
</organism>
<feature type="region of interest" description="Disordered" evidence="1">
    <location>
        <begin position="181"/>
        <end position="213"/>
    </location>
</feature>
<proteinExistence type="predicted"/>
<dbReference type="Pfam" id="PF03732">
    <property type="entry name" value="Retrotrans_gag"/>
    <property type="match status" value="1"/>
</dbReference>
<reference evidence="4" key="1">
    <citation type="submission" date="2025-08" db="UniProtKB">
        <authorList>
            <consortium name="RefSeq"/>
        </authorList>
    </citation>
    <scope>IDENTIFICATION</scope>
</reference>
<dbReference type="PANTHER" id="PTHR33240">
    <property type="entry name" value="OS08G0508500 PROTEIN"/>
    <property type="match status" value="1"/>
</dbReference>
<dbReference type="InterPro" id="IPR005162">
    <property type="entry name" value="Retrotrans_gag_dom"/>
</dbReference>
<keyword evidence="3" id="KW-1185">Reference proteome</keyword>
<feature type="compositionally biased region" description="Basic and acidic residues" evidence="1">
    <location>
        <begin position="182"/>
        <end position="205"/>
    </location>
</feature>
<evidence type="ECO:0000259" key="2">
    <source>
        <dbReference type="Pfam" id="PF03732"/>
    </source>
</evidence>
<dbReference type="OrthoDB" id="1751727at2759"/>
<dbReference type="KEGG" id="nnu:104587791"/>
<feature type="domain" description="Retrotransposon gag" evidence="2">
    <location>
        <begin position="56"/>
        <end position="144"/>
    </location>
</feature>
<dbReference type="Proteomes" id="UP000189703">
    <property type="component" value="Unplaced"/>
</dbReference>
<dbReference type="GeneID" id="104587791"/>
<dbReference type="InterPro" id="IPR021109">
    <property type="entry name" value="Peptidase_aspartic_dom_sf"/>
</dbReference>
<sequence length="464" mass="51850">MDAFSLDIIVEPLPPNFKAPTLEMYDGNTDPDNHLESFRALMILYGYSDTLACQTFQATFKGVARRWFSSLPPRSINSWEQFSNMFLACFISSRRPQKSIVSLMTVKQKRGESLRSYIDRFKKEELEVRDLDPLVSMHAAISGLLPVSALKCFIAKSQPKMKLEFLERAKKYIAIEEASATDAHERGIEHRDEAPEKKRKNEDQGRSNNNNNKKAPALALAYNHHDIEDCYDLKNEIESPIRRAHLKQYVRGKAGASSSQQQHQQAEGIIDVIVGGTASGGASASARKAYTRQLNIQGPAPKKQKQESLSFTDEDLKGVAVPHDDALVVSAVISNFVVKRILVDSGSSTNILFYEAFEKMKIAPKRLQPVDAPLVSFFGGIVKPEGKISLPITVGTEPQQVTRMTEFLVMKIGSPYNAIMGRPTLHALRAAISYYYLALKFTTDHSIGVVRGDQHAAHHAMWQR</sequence>
<gene>
    <name evidence="4" type="primary">LOC104587791</name>
</gene>
<dbReference type="Gene3D" id="2.40.70.10">
    <property type="entry name" value="Acid Proteases"/>
    <property type="match status" value="1"/>
</dbReference>
<dbReference type="OMA" id="LERSWIH"/>
<protein>
    <submittedName>
        <fullName evidence="4">Uncharacterized protein LOC104587791</fullName>
    </submittedName>
</protein>
<dbReference type="CDD" id="cd00303">
    <property type="entry name" value="retropepsin_like"/>
    <property type="match status" value="1"/>
</dbReference>
<dbReference type="PANTHER" id="PTHR33240:SF16">
    <property type="match status" value="1"/>
</dbReference>
<dbReference type="AlphaFoldDB" id="A0A1U7Z9M3"/>
<evidence type="ECO:0000313" key="4">
    <source>
        <dbReference type="RefSeq" id="XP_010243816.1"/>
    </source>
</evidence>
<dbReference type="eggNOG" id="KOG0017">
    <property type="taxonomic scope" value="Eukaryota"/>
</dbReference>
<dbReference type="RefSeq" id="XP_010243816.1">
    <property type="nucleotide sequence ID" value="XM_010245514.1"/>
</dbReference>
<dbReference type="InParanoid" id="A0A1U7Z9M3"/>
<accession>A0A1U7Z9M3</accession>
<evidence type="ECO:0000313" key="3">
    <source>
        <dbReference type="Proteomes" id="UP000189703"/>
    </source>
</evidence>